<dbReference type="EMBL" id="BTRK01000001">
    <property type="protein sequence ID" value="GMR33260.1"/>
    <property type="molecule type" value="Genomic_DNA"/>
</dbReference>
<dbReference type="Proteomes" id="UP001328107">
    <property type="component" value="Unassembled WGS sequence"/>
</dbReference>
<keyword evidence="1" id="KW-0732">Signal</keyword>
<reference evidence="3" key="2">
    <citation type="submission" date="2023-06" db="EMBL/GenBank/DDBJ databases">
        <title>Genome assembly of Pristionchus species.</title>
        <authorList>
            <person name="Yoshida K."/>
            <person name="Sommer R.J."/>
        </authorList>
    </citation>
    <scope>NUCLEOTIDE SEQUENCE</scope>
    <source>
        <strain evidence="3 4">RS5460</strain>
    </source>
</reference>
<organism evidence="3 4">
    <name type="scientific">Pristionchus mayeri</name>
    <dbReference type="NCBI Taxonomy" id="1317129"/>
    <lineage>
        <taxon>Eukaryota</taxon>
        <taxon>Metazoa</taxon>
        <taxon>Ecdysozoa</taxon>
        <taxon>Nematoda</taxon>
        <taxon>Chromadorea</taxon>
        <taxon>Rhabditida</taxon>
        <taxon>Rhabditina</taxon>
        <taxon>Diplogasteromorpha</taxon>
        <taxon>Diplogasteroidea</taxon>
        <taxon>Neodiplogasteridae</taxon>
        <taxon>Pristionchus</taxon>
    </lineage>
</organism>
<reference evidence="4" key="1">
    <citation type="submission" date="2022-10" db="EMBL/GenBank/DDBJ databases">
        <title>Genome assembly of Pristionchus species.</title>
        <authorList>
            <person name="Yoshida K."/>
            <person name="Sommer R.J."/>
        </authorList>
    </citation>
    <scope>NUCLEOTIDE SEQUENCE [LARGE SCALE GENOMIC DNA]</scope>
    <source>
        <strain evidence="4">RS5460</strain>
    </source>
</reference>
<comment type="caution">
    <text evidence="3">The sequence shown here is derived from an EMBL/GenBank/DDBJ whole genome shotgun (WGS) entry which is preliminary data.</text>
</comment>
<evidence type="ECO:0000313" key="4">
    <source>
        <dbReference type="Proteomes" id="UP001328107"/>
    </source>
</evidence>
<evidence type="ECO:0008006" key="5">
    <source>
        <dbReference type="Google" id="ProtNLM"/>
    </source>
</evidence>
<evidence type="ECO:0000313" key="3">
    <source>
        <dbReference type="EMBL" id="GMR33264.1"/>
    </source>
</evidence>
<proteinExistence type="predicted"/>
<accession>A0AAN4Z4P6</accession>
<dbReference type="AlphaFoldDB" id="A0AAN4Z4P6"/>
<sequence length="217" mass="22743">MIPAVLLLLSCEVALVSCQGFGMPLDIPIFGPLGGLKLTPGPDGKYGVGLHSGLNIGGNGFEKEINFVGGPGTFETGSTGGILVGGKSYGPNSQFGASRNRGLEYGALDVDVAKTKYQNPSNMLAFGGPQPSQQPDWAQNPANTLSFGIPKPFADTSLPRMRTENSSSHALVGQQQQQFGGNARVRGRFETITVVMAIRDEVVSRVVRSADGTSDSK</sequence>
<dbReference type="EMBL" id="BTRK01000001">
    <property type="protein sequence ID" value="GMR33264.1"/>
    <property type="molecule type" value="Genomic_DNA"/>
</dbReference>
<name>A0AAN4Z4P6_9BILA</name>
<protein>
    <recommendedName>
        <fullName evidence="5">Secreted protein</fullName>
    </recommendedName>
</protein>
<gene>
    <name evidence="2" type="ORF">PMAYCL1PPCAC_03455</name>
    <name evidence="3" type="ORF">PMAYCL1PPCAC_03459</name>
</gene>
<evidence type="ECO:0000256" key="1">
    <source>
        <dbReference type="SAM" id="SignalP"/>
    </source>
</evidence>
<feature type="signal peptide" evidence="1">
    <location>
        <begin position="1"/>
        <end position="18"/>
    </location>
</feature>
<keyword evidence="4" id="KW-1185">Reference proteome</keyword>
<evidence type="ECO:0000313" key="2">
    <source>
        <dbReference type="EMBL" id="GMR33260.1"/>
    </source>
</evidence>
<feature type="chain" id="PRO_5044710144" description="Secreted protein" evidence="1">
    <location>
        <begin position="19"/>
        <end position="217"/>
    </location>
</feature>